<feature type="region of interest" description="Disordered" evidence="1">
    <location>
        <begin position="620"/>
        <end position="641"/>
    </location>
</feature>
<dbReference type="SUPFAM" id="SSF52540">
    <property type="entry name" value="P-loop containing nucleoside triphosphate hydrolases"/>
    <property type="match status" value="1"/>
</dbReference>
<evidence type="ECO:0000313" key="4">
    <source>
        <dbReference type="Proteomes" id="UP000236047"/>
    </source>
</evidence>
<feature type="region of interest" description="Disordered" evidence="1">
    <location>
        <begin position="204"/>
        <end position="229"/>
    </location>
</feature>
<evidence type="ECO:0000313" key="3">
    <source>
        <dbReference type="EMBL" id="PNE42869.1"/>
    </source>
</evidence>
<dbReference type="Proteomes" id="UP000236047">
    <property type="component" value="Unassembled WGS sequence"/>
</dbReference>
<dbReference type="InterPro" id="IPR014001">
    <property type="entry name" value="Helicase_ATP-bd"/>
</dbReference>
<feature type="domain" description="Helicase ATP-binding" evidence="2">
    <location>
        <begin position="10"/>
        <end position="217"/>
    </location>
</feature>
<feature type="compositionally biased region" description="Low complexity" evidence="1">
    <location>
        <begin position="626"/>
        <end position="636"/>
    </location>
</feature>
<name>A0A2N8PPC8_STRNR</name>
<dbReference type="GO" id="GO:0005524">
    <property type="term" value="F:ATP binding"/>
    <property type="evidence" value="ECO:0007669"/>
    <property type="project" value="InterPro"/>
</dbReference>
<dbReference type="GO" id="GO:0003677">
    <property type="term" value="F:DNA binding"/>
    <property type="evidence" value="ECO:0007669"/>
    <property type="project" value="InterPro"/>
</dbReference>
<protein>
    <submittedName>
        <fullName evidence="3">Helicase</fullName>
    </submittedName>
</protein>
<dbReference type="GO" id="GO:0016787">
    <property type="term" value="F:hydrolase activity"/>
    <property type="evidence" value="ECO:0007669"/>
    <property type="project" value="InterPro"/>
</dbReference>
<dbReference type="GO" id="GO:0004386">
    <property type="term" value="F:helicase activity"/>
    <property type="evidence" value="ECO:0007669"/>
    <property type="project" value="UniProtKB-KW"/>
</dbReference>
<dbReference type="Pfam" id="PF03457">
    <property type="entry name" value="HA"/>
    <property type="match status" value="3"/>
</dbReference>
<dbReference type="Gene3D" id="6.10.140.530">
    <property type="match status" value="1"/>
</dbReference>
<dbReference type="AlphaFoldDB" id="A0A2N8PPC8"/>
<keyword evidence="3" id="KW-0067">ATP-binding</keyword>
<accession>A0A2N8PPC8</accession>
<organism evidence="3 4">
    <name type="scientific">Streptomyces noursei</name>
    <name type="common">Streptomyces albulus</name>
    <dbReference type="NCBI Taxonomy" id="1971"/>
    <lineage>
        <taxon>Bacteria</taxon>
        <taxon>Bacillati</taxon>
        <taxon>Actinomycetota</taxon>
        <taxon>Actinomycetes</taxon>
        <taxon>Kitasatosporales</taxon>
        <taxon>Streptomycetaceae</taxon>
        <taxon>Streptomyces</taxon>
    </lineage>
</organism>
<dbReference type="Gene3D" id="3.40.50.300">
    <property type="entry name" value="P-loop containing nucleotide triphosphate hydrolases"/>
    <property type="match status" value="2"/>
</dbReference>
<dbReference type="InterPro" id="IPR027417">
    <property type="entry name" value="P-loop_NTPase"/>
</dbReference>
<dbReference type="SMART" id="SM00487">
    <property type="entry name" value="DEXDc"/>
    <property type="match status" value="1"/>
</dbReference>
<dbReference type="PANTHER" id="PTHR33418">
    <property type="entry name" value="HELICASE-ASSOCIATED"/>
    <property type="match status" value="1"/>
</dbReference>
<feature type="compositionally biased region" description="Basic and acidic residues" evidence="1">
    <location>
        <begin position="545"/>
        <end position="565"/>
    </location>
</feature>
<comment type="caution">
    <text evidence="3">The sequence shown here is derived from an EMBL/GenBank/DDBJ whole genome shotgun (WGS) entry which is preliminary data.</text>
</comment>
<dbReference type="InterPro" id="IPR005114">
    <property type="entry name" value="Helicase_assoc"/>
</dbReference>
<proteinExistence type="predicted"/>
<dbReference type="InterPro" id="IPR006935">
    <property type="entry name" value="Helicase/UvrB_N"/>
</dbReference>
<feature type="region of interest" description="Disordered" evidence="1">
    <location>
        <begin position="490"/>
        <end position="572"/>
    </location>
</feature>
<keyword evidence="3" id="KW-0378">Hydrolase</keyword>
<dbReference type="CDD" id="cd18785">
    <property type="entry name" value="SF2_C"/>
    <property type="match status" value="1"/>
</dbReference>
<sequence>MRGLSGPLDGVMPARGLRGTVVSATGTGKSISAATAALRMVPRGLVGVLVPTLDLLTQTVEAWRAVGHTGPAVAVCWLGADPLLEALDVRCTTNPTQLALWAGSGPMLVFATYASLVPQGLEDDQDGGQEGAAGGERAGAPGVLEQALCGSYGQRMSPFDLLVVDEAHRTSGAIGKAWAVVHDQERIPAARRLYMTATPRLWAPSTTSSGVSGREGAPSGSEGDSGALGGRLVASMDDLDLYGPVLYELGLMEAVERGVLASFEVDVLEIRDPETPGEDAAVEEVRGRRLAALQAALLKHADATGARNLMTFHWRTIEAMAFARALPETAAELHETNPAIYPKRVGAEWLCGEHPAAHRRVVLDRFANGLDGEGWVTDLGILASCQVLGEGVDIRGKRGVDGVVFADTRSSPVQIVQITGRGLRQAPGEGKVARLIVPVFLQPGEDPEDMMASASYRPLVAVLQGLRAHDSRLIERMVLRTASARGKTTSVVALDPGYKEDAHQEDDEGQLEEQSTAGDKAGEGGDRDVEEGTTTEATEATDVDGDGRRAAGDTDKNQDQDDGAGREGVPLLRFSLPRNPDVIAAFLRTRVLRPDSEVWLTGINALRKWVEAEGHAQVPLDSVVPTGTTTSNTDSTGDGDGSGGVYALGAWVSEQRRAFRAGTLKAWRAELLEELGMVWSVADARFYKNLAAARNYFAVHRTLAAPKDASVDGVAVGQWLANLRKTGGLGKDEERATERREALERIDPYWNPTWPLVWQQRYATLAVVLADGATLAEILPGVAVGGQDIGTWLHAQRQGWEQLSEEQRERLAELGVEALPTVEKEAPAKAAKARKGVSAAFERAIAALAQYKHREGHVTVPRAHTETVVVDDQEHTVKLGVFLSNAKSRRDKLTADKLAALAAHGLEWATA</sequence>
<feature type="compositionally biased region" description="Acidic residues" evidence="1">
    <location>
        <begin position="528"/>
        <end position="544"/>
    </location>
</feature>
<dbReference type="EMBL" id="LJSN01000002">
    <property type="protein sequence ID" value="PNE42869.1"/>
    <property type="molecule type" value="Genomic_DNA"/>
</dbReference>
<dbReference type="Pfam" id="PF04851">
    <property type="entry name" value="ResIII"/>
    <property type="match status" value="1"/>
</dbReference>
<keyword evidence="3" id="KW-0347">Helicase</keyword>
<keyword evidence="4" id="KW-1185">Reference proteome</keyword>
<gene>
    <name evidence="3" type="ORF">AOB60_02175</name>
</gene>
<evidence type="ECO:0000256" key="1">
    <source>
        <dbReference type="SAM" id="MobiDB-lite"/>
    </source>
</evidence>
<keyword evidence="3" id="KW-0547">Nucleotide-binding</keyword>
<dbReference type="PROSITE" id="PS51192">
    <property type="entry name" value="HELICASE_ATP_BIND_1"/>
    <property type="match status" value="1"/>
</dbReference>
<evidence type="ECO:0000259" key="2">
    <source>
        <dbReference type="PROSITE" id="PS51192"/>
    </source>
</evidence>
<reference evidence="4" key="1">
    <citation type="submission" date="2015-09" db="EMBL/GenBank/DDBJ databases">
        <authorList>
            <person name="Graham D.E."/>
            <person name="Mahan K.M."/>
            <person name="Klingeman D.M."/>
            <person name="Fida T."/>
            <person name="Giannone R.J."/>
            <person name="Hettich R.L."/>
            <person name="Parry R.J."/>
            <person name="Spain J.C."/>
        </authorList>
    </citation>
    <scope>NUCLEOTIDE SEQUENCE [LARGE SCALE GENOMIC DNA]</scope>
    <source>
        <strain evidence="4">JCM 4701</strain>
    </source>
</reference>
<dbReference type="PANTHER" id="PTHR33418:SF1">
    <property type="entry name" value="HELICASE-ASSOCIATED DOMAIN-CONTAINING PROTEIN"/>
    <property type="match status" value="1"/>
</dbReference>